<evidence type="ECO:0000313" key="3">
    <source>
        <dbReference type="EMBL" id="PWN35828.1"/>
    </source>
</evidence>
<gene>
    <name evidence="3" type="ORF">FA14DRAFT_47635</name>
</gene>
<dbReference type="SUPFAM" id="SSF51045">
    <property type="entry name" value="WW domain"/>
    <property type="match status" value="1"/>
</dbReference>
<accession>A0A316VFI5</accession>
<evidence type="ECO:0000256" key="1">
    <source>
        <dbReference type="SAM" id="MobiDB-lite"/>
    </source>
</evidence>
<protein>
    <recommendedName>
        <fullName evidence="2">WW domain-containing protein</fullName>
    </recommendedName>
</protein>
<feature type="compositionally biased region" description="Polar residues" evidence="1">
    <location>
        <begin position="159"/>
        <end position="169"/>
    </location>
</feature>
<dbReference type="OrthoDB" id="2367685at2759"/>
<dbReference type="EMBL" id="KZ819603">
    <property type="protein sequence ID" value="PWN35828.1"/>
    <property type="molecule type" value="Genomic_DNA"/>
</dbReference>
<proteinExistence type="predicted"/>
<dbReference type="GeneID" id="37024181"/>
<feature type="compositionally biased region" description="Gly residues" evidence="1">
    <location>
        <begin position="52"/>
        <end position="78"/>
    </location>
</feature>
<organism evidence="3 4">
    <name type="scientific">Meira miltonrushii</name>
    <dbReference type="NCBI Taxonomy" id="1280837"/>
    <lineage>
        <taxon>Eukaryota</taxon>
        <taxon>Fungi</taxon>
        <taxon>Dikarya</taxon>
        <taxon>Basidiomycota</taxon>
        <taxon>Ustilaginomycotina</taxon>
        <taxon>Exobasidiomycetes</taxon>
        <taxon>Exobasidiales</taxon>
        <taxon>Brachybasidiaceae</taxon>
        <taxon>Meira</taxon>
    </lineage>
</organism>
<dbReference type="Proteomes" id="UP000245771">
    <property type="component" value="Unassembled WGS sequence"/>
</dbReference>
<evidence type="ECO:0000259" key="2">
    <source>
        <dbReference type="SMART" id="SM00456"/>
    </source>
</evidence>
<dbReference type="InParanoid" id="A0A316VFI5"/>
<feature type="region of interest" description="Disordered" evidence="1">
    <location>
        <begin position="15"/>
        <end position="201"/>
    </location>
</feature>
<dbReference type="Pfam" id="PF00397">
    <property type="entry name" value="WW"/>
    <property type="match status" value="1"/>
</dbReference>
<sequence length="201" mass="21280">MYAVNHTLSYFISYLNPSPSSRSTNQSDNTVKMGLLDKLANKVQQPQRPPSYGGGQGGGYGGGPGGYGGGPGGYGGGQQQQSPYGQGSQGGPAFPSSPQPGNNYQSSGGSGQDSKGDDRPLPEGWVKQWDSNYNRHFYVDTRANPPRSIWVHPSDEGKSSQPPQQQFTAPSGPPPSDNRQGWGQGPPNNSHLMEADTVNNQ</sequence>
<dbReference type="Gene3D" id="2.20.70.10">
    <property type="match status" value="1"/>
</dbReference>
<dbReference type="InterPro" id="IPR036020">
    <property type="entry name" value="WW_dom_sf"/>
</dbReference>
<keyword evidence="4" id="KW-1185">Reference proteome</keyword>
<dbReference type="SMART" id="SM00456">
    <property type="entry name" value="WW"/>
    <property type="match status" value="1"/>
</dbReference>
<feature type="compositionally biased region" description="Polar residues" evidence="1">
    <location>
        <begin position="15"/>
        <end position="30"/>
    </location>
</feature>
<dbReference type="RefSeq" id="XP_025356130.1">
    <property type="nucleotide sequence ID" value="XM_025502400.1"/>
</dbReference>
<reference evidence="3 4" key="1">
    <citation type="journal article" date="2018" name="Mol. Biol. Evol.">
        <title>Broad Genomic Sampling Reveals a Smut Pathogenic Ancestry of the Fungal Clade Ustilaginomycotina.</title>
        <authorList>
            <person name="Kijpornyongpan T."/>
            <person name="Mondo S.J."/>
            <person name="Barry K."/>
            <person name="Sandor L."/>
            <person name="Lee J."/>
            <person name="Lipzen A."/>
            <person name="Pangilinan J."/>
            <person name="LaButti K."/>
            <person name="Hainaut M."/>
            <person name="Henrissat B."/>
            <person name="Grigoriev I.V."/>
            <person name="Spatafora J.W."/>
            <person name="Aime M.C."/>
        </authorList>
    </citation>
    <scope>NUCLEOTIDE SEQUENCE [LARGE SCALE GENOMIC DNA]</scope>
    <source>
        <strain evidence="3 4">MCA 3882</strain>
    </source>
</reference>
<evidence type="ECO:0000313" key="4">
    <source>
        <dbReference type="Proteomes" id="UP000245771"/>
    </source>
</evidence>
<feature type="compositionally biased region" description="Polar residues" evidence="1">
    <location>
        <begin position="177"/>
        <end position="201"/>
    </location>
</feature>
<dbReference type="STRING" id="1280837.A0A316VFI5"/>
<feature type="domain" description="WW" evidence="2">
    <location>
        <begin position="120"/>
        <end position="155"/>
    </location>
</feature>
<name>A0A316VFI5_9BASI</name>
<dbReference type="InterPro" id="IPR001202">
    <property type="entry name" value="WW_dom"/>
</dbReference>
<dbReference type="AlphaFoldDB" id="A0A316VFI5"/>